<dbReference type="InterPro" id="IPR038152">
    <property type="entry name" value="Carbam_trans_C_sf"/>
</dbReference>
<dbReference type="InterPro" id="IPR051338">
    <property type="entry name" value="NodU/CmcH_Carbamoyltrnsfr"/>
</dbReference>
<dbReference type="InterPro" id="IPR003696">
    <property type="entry name" value="Carbtransf_dom"/>
</dbReference>
<dbReference type="GO" id="GO:0016740">
    <property type="term" value="F:transferase activity"/>
    <property type="evidence" value="ECO:0007669"/>
    <property type="project" value="UniProtKB-KW"/>
</dbReference>
<dbReference type="InterPro" id="IPR031730">
    <property type="entry name" value="Carbam_trans_C"/>
</dbReference>
<evidence type="ECO:0000259" key="2">
    <source>
        <dbReference type="Pfam" id="PF02543"/>
    </source>
</evidence>
<comment type="caution">
    <text evidence="4">The sequence shown here is derived from an EMBL/GenBank/DDBJ whole genome shotgun (WGS) entry which is preliminary data.</text>
</comment>
<dbReference type="Proteomes" id="UP000441586">
    <property type="component" value="Unassembled WGS sequence"/>
</dbReference>
<dbReference type="Pfam" id="PF02543">
    <property type="entry name" value="Carbam_trans_N"/>
    <property type="match status" value="1"/>
</dbReference>
<dbReference type="EMBL" id="WSFO01000026">
    <property type="protein sequence ID" value="KAE9624746.1"/>
    <property type="molecule type" value="Genomic_DNA"/>
</dbReference>
<evidence type="ECO:0000313" key="5">
    <source>
        <dbReference type="Proteomes" id="UP000441586"/>
    </source>
</evidence>
<evidence type="ECO:0000259" key="3">
    <source>
        <dbReference type="Pfam" id="PF16861"/>
    </source>
</evidence>
<dbReference type="PANTHER" id="PTHR34847:SF1">
    <property type="entry name" value="NODULATION PROTEIN U"/>
    <property type="match status" value="1"/>
</dbReference>
<dbReference type="SUPFAM" id="SSF53067">
    <property type="entry name" value="Actin-like ATPase domain"/>
    <property type="match status" value="1"/>
</dbReference>
<dbReference type="InterPro" id="IPR043129">
    <property type="entry name" value="ATPase_NBD"/>
</dbReference>
<name>A0A6A4R963_9RHOB</name>
<evidence type="ECO:0000256" key="1">
    <source>
        <dbReference type="ARBA" id="ARBA00006129"/>
    </source>
</evidence>
<dbReference type="Gene3D" id="3.90.870.20">
    <property type="entry name" value="Carbamoyltransferase, C-terminal domain"/>
    <property type="match status" value="1"/>
</dbReference>
<feature type="domain" description="Carbamoyltransferase C-terminal" evidence="3">
    <location>
        <begin position="429"/>
        <end position="602"/>
    </location>
</feature>
<sequence length="605" mass="65088">MNILGISAHFHDSSAALCQDGVIVAAIAEDRLTHVKHDASFPLFAIDFCLEQGGVEPSELDAVVFYEEPHVKFGRVLTLLLANFPRSAMHFARAMGPWLTTHLWMKTIIANRLGVDPGIVSFVPHHVSHASQAFLSSGFEEAAVLTLDGVGEWTTMSIGRGSLNEAEGVELLETSEYPNSLGLAFAAVTGFLGFKPNDQECSTMALAAFGEPKYLERFREVMTVADGKLRLDRDAFNFMGDHSSALSPAFAKDLGLIPRALDAPYGFDIFADCVDAGCATDRAYANVAASLQARTNEIVLELSQHAQAVTGADRLCVAGGVAYNSVSIAHLIRYGPFREVYVPPDPGDAGGAVGAALIQAHRAGAIANKGAMQHPYLGAGSQIVNLGAVLDKLDLNEVPPPPVEPPGDYRVEASWQHLPDEADLIEQTAEELASGKIVGWVQGRSEFGPRALGNRSILADPSDVDLARRISRHIKLRQPHRPFALSIAEEDAAYVLDLPDGIPQPARWMQMVVPVLPDARERVRGALHVDGTTRPQVCGKSDNGLFHALLSGFRQKTGLSALLNTSLNLTGLPLCASAPEALVMFWSCDIDTLVINDWILRKGTA</sequence>
<gene>
    <name evidence="4" type="ORF">GP644_23210</name>
</gene>
<evidence type="ECO:0000313" key="4">
    <source>
        <dbReference type="EMBL" id="KAE9624746.1"/>
    </source>
</evidence>
<keyword evidence="4" id="KW-0808">Transferase</keyword>
<organism evidence="4 5">
    <name type="scientific">Parasedimentitalea maritima</name>
    <dbReference type="NCBI Taxonomy" id="2578117"/>
    <lineage>
        <taxon>Bacteria</taxon>
        <taxon>Pseudomonadati</taxon>
        <taxon>Pseudomonadota</taxon>
        <taxon>Alphaproteobacteria</taxon>
        <taxon>Rhodobacterales</taxon>
        <taxon>Paracoccaceae</taxon>
        <taxon>Parasedimentitalea</taxon>
    </lineage>
</organism>
<dbReference type="AlphaFoldDB" id="A0A6A4R963"/>
<accession>A0A6A4R963</accession>
<dbReference type="CDD" id="cd24098">
    <property type="entry name" value="ASKHA_NBD_TobZ_N"/>
    <property type="match status" value="1"/>
</dbReference>
<dbReference type="Pfam" id="PF16861">
    <property type="entry name" value="Carbam_trans_C"/>
    <property type="match status" value="1"/>
</dbReference>
<dbReference type="PANTHER" id="PTHR34847">
    <property type="entry name" value="NODULATION PROTEIN U"/>
    <property type="match status" value="1"/>
</dbReference>
<proteinExistence type="inferred from homology"/>
<feature type="domain" description="Carbamoyltransferase" evidence="2">
    <location>
        <begin position="3"/>
        <end position="357"/>
    </location>
</feature>
<reference evidence="4 5" key="1">
    <citation type="submission" date="2019-12" db="EMBL/GenBank/DDBJ databases">
        <authorList>
            <person name="Zhang Y.-J."/>
        </authorList>
    </citation>
    <scope>NUCLEOTIDE SEQUENCE [LARGE SCALE GENOMIC DNA]</scope>
    <source>
        <strain evidence="4 5">H18S-6</strain>
    </source>
</reference>
<dbReference type="Gene3D" id="3.30.420.40">
    <property type="match status" value="2"/>
</dbReference>
<comment type="similarity">
    <text evidence="1">Belongs to the NodU/CmcH family.</text>
</comment>
<dbReference type="RefSeq" id="WP_158981825.1">
    <property type="nucleotide sequence ID" value="NZ_WSFO01000026.1"/>
</dbReference>
<protein>
    <submittedName>
        <fullName evidence="4">Carbamoyl transferase</fullName>
    </submittedName>
</protein>